<evidence type="ECO:0000313" key="3">
    <source>
        <dbReference type="Proteomes" id="UP000401717"/>
    </source>
</evidence>
<accession>A0A564G6U2</accession>
<dbReference type="EMBL" id="BPQI01000106">
    <property type="protein sequence ID" value="GJD57531.1"/>
    <property type="molecule type" value="Genomic_DNA"/>
</dbReference>
<organism evidence="2 3">
    <name type="scientific">Methylobacterium dankookense</name>
    <dbReference type="NCBI Taxonomy" id="560405"/>
    <lineage>
        <taxon>Bacteria</taxon>
        <taxon>Pseudomonadati</taxon>
        <taxon>Pseudomonadota</taxon>
        <taxon>Alphaproteobacteria</taxon>
        <taxon>Hyphomicrobiales</taxon>
        <taxon>Methylobacteriaceae</taxon>
        <taxon>Methylobacterium</taxon>
    </lineage>
</organism>
<dbReference type="OrthoDB" id="7869937at2"/>
<sequence>MFPFYTAALLGLEAQKVIELRLVKLAWGGAAAQAEAQLMTGEKVLAATEAAYTLMHGGSAEMVISRLREHVAANTKRLTAA</sequence>
<dbReference type="EMBL" id="CABFVH010000090">
    <property type="protein sequence ID" value="VUF16067.1"/>
    <property type="molecule type" value="Genomic_DNA"/>
</dbReference>
<evidence type="ECO:0000313" key="4">
    <source>
        <dbReference type="Proteomes" id="UP001055303"/>
    </source>
</evidence>
<evidence type="ECO:0000313" key="1">
    <source>
        <dbReference type="EMBL" id="GJD57531.1"/>
    </source>
</evidence>
<evidence type="ECO:0000313" key="2">
    <source>
        <dbReference type="EMBL" id="VUF16067.1"/>
    </source>
</evidence>
<reference evidence="1" key="2">
    <citation type="journal article" date="2021" name="Front. Microbiol.">
        <title>Comprehensive Comparative Genomics and Phenotyping of Methylobacterium Species.</title>
        <authorList>
            <person name="Alessa O."/>
            <person name="Ogura Y."/>
            <person name="Fujitani Y."/>
            <person name="Takami H."/>
            <person name="Hayashi T."/>
            <person name="Sahin N."/>
            <person name="Tani A."/>
        </authorList>
    </citation>
    <scope>NUCLEOTIDE SEQUENCE</scope>
    <source>
        <strain evidence="1">DSM 22415</strain>
    </source>
</reference>
<proteinExistence type="predicted"/>
<dbReference type="RefSeq" id="WP_144769208.1">
    <property type="nucleotide sequence ID" value="NZ_BPQI01000106.1"/>
</dbReference>
<keyword evidence="4" id="KW-1185">Reference proteome</keyword>
<reference evidence="1" key="3">
    <citation type="submission" date="2021-08" db="EMBL/GenBank/DDBJ databases">
        <authorList>
            <person name="Tani A."/>
            <person name="Ola A."/>
            <person name="Ogura Y."/>
            <person name="Katsura K."/>
            <person name="Hayashi T."/>
        </authorList>
    </citation>
    <scope>NUCLEOTIDE SEQUENCE</scope>
    <source>
        <strain evidence="1">DSM 22415</strain>
    </source>
</reference>
<name>A0A564G6U2_9HYPH</name>
<dbReference type="AlphaFoldDB" id="A0A564G6U2"/>
<gene>
    <name evidence="1" type="ORF">IFDJLNFL_3434</name>
    <name evidence="2" type="ORF">MTDSW087_05818</name>
</gene>
<reference evidence="2 3" key="1">
    <citation type="submission" date="2019-06" db="EMBL/GenBank/DDBJ databases">
        <authorList>
            <person name="Rodrigo-Torres L."/>
            <person name="Arahal R. D."/>
            <person name="Lucena T."/>
        </authorList>
    </citation>
    <scope>NUCLEOTIDE SEQUENCE [LARGE SCALE GENOMIC DNA]</scope>
    <source>
        <strain evidence="2 3">SW08-7</strain>
    </source>
</reference>
<dbReference type="Proteomes" id="UP001055303">
    <property type="component" value="Unassembled WGS sequence"/>
</dbReference>
<protein>
    <submittedName>
        <fullName evidence="2">Uncharacterized protein</fullName>
    </submittedName>
</protein>
<dbReference type="Proteomes" id="UP000401717">
    <property type="component" value="Unassembled WGS sequence"/>
</dbReference>